<keyword evidence="2 6" id="KW-0812">Transmembrane</keyword>
<dbReference type="EMBL" id="JH159161">
    <property type="protein sequence ID" value="EGZ07852.1"/>
    <property type="molecule type" value="Genomic_DNA"/>
</dbReference>
<evidence type="ECO:0000313" key="7">
    <source>
        <dbReference type="EMBL" id="EGZ07852.1"/>
    </source>
</evidence>
<feature type="transmembrane region" description="Helical" evidence="6">
    <location>
        <begin position="185"/>
        <end position="205"/>
    </location>
</feature>
<gene>
    <name evidence="7" type="ORF">PHYSODRAFT_252826</name>
</gene>
<dbReference type="GO" id="GO:0015165">
    <property type="term" value="F:pyrimidine nucleotide-sugar transmembrane transporter activity"/>
    <property type="evidence" value="ECO:0007669"/>
    <property type="project" value="InterPro"/>
</dbReference>
<feature type="transmembrane region" description="Helical" evidence="6">
    <location>
        <begin position="122"/>
        <end position="146"/>
    </location>
</feature>
<evidence type="ECO:0000256" key="1">
    <source>
        <dbReference type="ARBA" id="ARBA00004141"/>
    </source>
</evidence>
<evidence type="ECO:0000313" key="8">
    <source>
        <dbReference type="Proteomes" id="UP000002640"/>
    </source>
</evidence>
<dbReference type="Proteomes" id="UP000002640">
    <property type="component" value="Unassembled WGS sequence"/>
</dbReference>
<feature type="transmembrane region" description="Helical" evidence="6">
    <location>
        <begin position="90"/>
        <end position="110"/>
    </location>
</feature>
<evidence type="ECO:0000256" key="3">
    <source>
        <dbReference type="ARBA" id="ARBA00022989"/>
    </source>
</evidence>
<dbReference type="RefSeq" id="XP_009536024.1">
    <property type="nucleotide sequence ID" value="XM_009537729.1"/>
</dbReference>
<organism evidence="7 8">
    <name type="scientific">Phytophthora sojae (strain P6497)</name>
    <name type="common">Soybean stem and root rot agent</name>
    <name type="synonym">Phytophthora megasperma f. sp. glycines</name>
    <dbReference type="NCBI Taxonomy" id="1094619"/>
    <lineage>
        <taxon>Eukaryota</taxon>
        <taxon>Sar</taxon>
        <taxon>Stramenopiles</taxon>
        <taxon>Oomycota</taxon>
        <taxon>Peronosporomycetes</taxon>
        <taxon>Peronosporales</taxon>
        <taxon>Peronosporaceae</taxon>
        <taxon>Phytophthora</taxon>
    </lineage>
</organism>
<keyword evidence="8" id="KW-1185">Reference proteome</keyword>
<dbReference type="AlphaFoldDB" id="G5A7H3"/>
<accession>G5A7H3</accession>
<dbReference type="InterPro" id="IPR007271">
    <property type="entry name" value="Nuc_sug_transpt"/>
</dbReference>
<protein>
    <submittedName>
        <fullName evidence="7">Uncharacterized protein</fullName>
    </submittedName>
</protein>
<evidence type="ECO:0000256" key="5">
    <source>
        <dbReference type="SAM" id="MobiDB-lite"/>
    </source>
</evidence>
<feature type="transmembrane region" description="Helical" evidence="6">
    <location>
        <begin position="385"/>
        <end position="404"/>
    </location>
</feature>
<dbReference type="KEGG" id="psoj:PHYSODRAFT_252826"/>
<keyword evidence="4 6" id="KW-0472">Membrane</keyword>
<dbReference type="InterPro" id="IPR037185">
    <property type="entry name" value="EmrE-like"/>
</dbReference>
<feature type="transmembrane region" description="Helical" evidence="6">
    <location>
        <begin position="359"/>
        <end position="379"/>
    </location>
</feature>
<keyword evidence="3 6" id="KW-1133">Transmembrane helix</keyword>
<feature type="transmembrane region" description="Helical" evidence="6">
    <location>
        <begin position="279"/>
        <end position="300"/>
    </location>
</feature>
<feature type="transmembrane region" description="Helical" evidence="6">
    <location>
        <begin position="329"/>
        <end position="352"/>
    </location>
</feature>
<dbReference type="SMR" id="G5A7H3"/>
<sequence>MAARFNHHDQLATSKVGAAWAQRIFTQSPRALLFIAEIQYCPPWRPRAHFCICRARPRAEASNQEREREREREMAAAAPAKQAAPSSSAWIGYVAMVLLAMQFGLQPILYKEFAGEVKNRSVLVIACEGCKLLLSLLTLVSSGALGRVVKTWNLHDSLMASGLPACTYAVQNVLIQVAYQHLPSIVFNLINQTKLLSAALFLYFLMGTRFSLQQCFAMMMLLGAAVLLSLAKDGGADDDAAAPAISVELGLVPVLLASLLSGLGSALTQRSMQQHKRDAALVTMELSIYGSLFLMLPAIWSTIVKTPVSESPAANALANMDKVFEGCTYYTIIPVVSNALGGLLVGTVTKYVGGVLKSFALICGIAFTAFVESYVYGAVLPNEVFIAAGLVATSMAIYSSFPYVKKEPRLRLPHYGGALELVPGHASAAARSVGRPPLPARPQHRAAADSVNAPAASGAARLVACVADGFHPRGGSMQQRAADARPGLGLGAADVS</sequence>
<reference evidence="7 8" key="1">
    <citation type="journal article" date="2006" name="Science">
        <title>Phytophthora genome sequences uncover evolutionary origins and mechanisms of pathogenesis.</title>
        <authorList>
            <person name="Tyler B.M."/>
            <person name="Tripathy S."/>
            <person name="Zhang X."/>
            <person name="Dehal P."/>
            <person name="Jiang R.H."/>
            <person name="Aerts A."/>
            <person name="Arredondo F.D."/>
            <person name="Baxter L."/>
            <person name="Bensasson D."/>
            <person name="Beynon J.L."/>
            <person name="Chapman J."/>
            <person name="Damasceno C.M."/>
            <person name="Dorrance A.E."/>
            <person name="Dou D."/>
            <person name="Dickerman A.W."/>
            <person name="Dubchak I.L."/>
            <person name="Garbelotto M."/>
            <person name="Gijzen M."/>
            <person name="Gordon S.G."/>
            <person name="Govers F."/>
            <person name="Grunwald N.J."/>
            <person name="Huang W."/>
            <person name="Ivors K.L."/>
            <person name="Jones R.W."/>
            <person name="Kamoun S."/>
            <person name="Krampis K."/>
            <person name="Lamour K.H."/>
            <person name="Lee M.K."/>
            <person name="McDonald W.H."/>
            <person name="Medina M."/>
            <person name="Meijer H.J."/>
            <person name="Nordberg E.K."/>
            <person name="Maclean D.J."/>
            <person name="Ospina-Giraldo M.D."/>
            <person name="Morris P.F."/>
            <person name="Phuntumart V."/>
            <person name="Putnam N.H."/>
            <person name="Rash S."/>
            <person name="Rose J.K."/>
            <person name="Sakihama Y."/>
            <person name="Salamov A.A."/>
            <person name="Savidor A."/>
            <person name="Scheuring C.F."/>
            <person name="Smith B.M."/>
            <person name="Sobral B.W."/>
            <person name="Terry A."/>
            <person name="Torto-Alalibo T.A."/>
            <person name="Win J."/>
            <person name="Xu Z."/>
            <person name="Zhang H."/>
            <person name="Grigoriev I.V."/>
            <person name="Rokhsar D.S."/>
            <person name="Boore J.L."/>
        </authorList>
    </citation>
    <scope>NUCLEOTIDE SEQUENCE [LARGE SCALE GENOMIC DNA]</scope>
    <source>
        <strain evidence="7 8">P6497</strain>
    </source>
</reference>
<feature type="region of interest" description="Disordered" evidence="5">
    <location>
        <begin position="475"/>
        <end position="496"/>
    </location>
</feature>
<feature type="transmembrane region" description="Helical" evidence="6">
    <location>
        <begin position="212"/>
        <end position="231"/>
    </location>
</feature>
<evidence type="ECO:0000256" key="6">
    <source>
        <dbReference type="SAM" id="Phobius"/>
    </source>
</evidence>
<dbReference type="InParanoid" id="G5A7H3"/>
<dbReference type="GO" id="GO:0000139">
    <property type="term" value="C:Golgi membrane"/>
    <property type="evidence" value="ECO:0007669"/>
    <property type="project" value="InterPro"/>
</dbReference>
<evidence type="ECO:0000256" key="4">
    <source>
        <dbReference type="ARBA" id="ARBA00023136"/>
    </source>
</evidence>
<comment type="subcellular location">
    <subcellularLocation>
        <location evidence="1">Membrane</location>
        <topology evidence="1">Multi-pass membrane protein</topology>
    </subcellularLocation>
</comment>
<evidence type="ECO:0000256" key="2">
    <source>
        <dbReference type="ARBA" id="ARBA00022692"/>
    </source>
</evidence>
<dbReference type="PANTHER" id="PTHR10231">
    <property type="entry name" value="NUCLEOTIDE-SUGAR TRANSMEMBRANE TRANSPORTER"/>
    <property type="match status" value="1"/>
</dbReference>
<feature type="transmembrane region" description="Helical" evidence="6">
    <location>
        <begin position="243"/>
        <end position="267"/>
    </location>
</feature>
<dbReference type="GeneID" id="20638312"/>
<dbReference type="OMA" id="WIPLATN"/>
<proteinExistence type="predicted"/>
<feature type="transmembrane region" description="Helical" evidence="6">
    <location>
        <begin position="158"/>
        <end position="179"/>
    </location>
</feature>
<dbReference type="SUPFAM" id="SSF103481">
    <property type="entry name" value="Multidrug resistance efflux transporter EmrE"/>
    <property type="match status" value="1"/>
</dbReference>
<dbReference type="Pfam" id="PF04142">
    <property type="entry name" value="Nuc_sug_transp"/>
    <property type="match status" value="1"/>
</dbReference>
<name>G5A7H3_PHYSP</name>